<evidence type="ECO:0000313" key="2">
    <source>
        <dbReference type="Proteomes" id="UP000198894"/>
    </source>
</evidence>
<accession>A0A1G9GNC1</accession>
<name>A0A1G9GNC1_9HYPH</name>
<organism evidence="1 2">
    <name type="scientific">Mesorhizobium muleiense</name>
    <dbReference type="NCBI Taxonomy" id="1004279"/>
    <lineage>
        <taxon>Bacteria</taxon>
        <taxon>Pseudomonadati</taxon>
        <taxon>Pseudomonadota</taxon>
        <taxon>Alphaproteobacteria</taxon>
        <taxon>Hyphomicrobiales</taxon>
        <taxon>Phyllobacteriaceae</taxon>
        <taxon>Mesorhizobium</taxon>
    </lineage>
</organism>
<proteinExistence type="predicted"/>
<dbReference type="Proteomes" id="UP000198894">
    <property type="component" value="Unassembled WGS sequence"/>
</dbReference>
<sequence length="148" mass="16126">MSQIPLVLELMQSGRELLEAQVDVEELLVSFGDFSPGQDLALELNVVEGESLFFNSFRGRCRSRKQSLGTVEFRCGIGAGVFVFPQQVEEMRAVSFGGFGREADRVLGLRAGGDQVFEITGKIAPCDPCSLQSGCAEILPVHKIESLE</sequence>
<dbReference type="AlphaFoldDB" id="A0A1G9GNC1"/>
<reference evidence="2" key="1">
    <citation type="submission" date="2016-10" db="EMBL/GenBank/DDBJ databases">
        <authorList>
            <person name="Varghese N."/>
            <person name="Submissions S."/>
        </authorList>
    </citation>
    <scope>NUCLEOTIDE SEQUENCE [LARGE SCALE GENOMIC DNA]</scope>
    <source>
        <strain evidence="2">CGMCC 1.11022</strain>
    </source>
</reference>
<keyword evidence="2" id="KW-1185">Reference proteome</keyword>
<dbReference type="EMBL" id="FNEE01000025">
    <property type="protein sequence ID" value="SDL02164.1"/>
    <property type="molecule type" value="Genomic_DNA"/>
</dbReference>
<protein>
    <submittedName>
        <fullName evidence="1">Uncharacterized protein</fullName>
    </submittedName>
</protein>
<gene>
    <name evidence="1" type="ORF">SAMN05428953_12533</name>
</gene>
<evidence type="ECO:0000313" key="1">
    <source>
        <dbReference type="EMBL" id="SDL02164.1"/>
    </source>
</evidence>